<proteinExistence type="predicted"/>
<dbReference type="Gene3D" id="3.30.9.10">
    <property type="entry name" value="D-Amino Acid Oxidase, subunit A, domain 2"/>
    <property type="match status" value="1"/>
</dbReference>
<keyword evidence="2" id="KW-0274">FAD</keyword>
<dbReference type="Proteomes" id="UP000663583">
    <property type="component" value="Chromosome"/>
</dbReference>
<dbReference type="PANTHER" id="PTHR43004">
    <property type="entry name" value="TRK SYSTEM POTASSIUM UPTAKE PROTEIN"/>
    <property type="match status" value="1"/>
</dbReference>
<name>A0AAX1J8X7_9MYCO</name>
<reference evidence="4" key="2">
    <citation type="submission" date="2020-02" db="EMBL/GenBank/DDBJ databases">
        <authorList>
            <person name="Matsumoto Y."/>
            <person name="Kinjo T."/>
            <person name="Motooka D."/>
            <person name="Nabeya D."/>
            <person name="Jung N."/>
            <person name="Uechi K."/>
            <person name="Horii T."/>
            <person name="Iida T."/>
            <person name="Fujita J."/>
            <person name="Nakamura S."/>
        </authorList>
    </citation>
    <scope>NUCLEOTIDE SEQUENCE</scope>
    <source>
        <strain evidence="4">JCM 13573</strain>
    </source>
</reference>
<keyword evidence="5" id="KW-0503">Monooxygenase</keyword>
<feature type="domain" description="FAD-binding" evidence="3">
    <location>
        <begin position="5"/>
        <end position="360"/>
    </location>
</feature>
<dbReference type="SUPFAM" id="SSF51905">
    <property type="entry name" value="FAD/NAD(P)-binding domain"/>
    <property type="match status" value="1"/>
</dbReference>
<gene>
    <name evidence="5" type="ORF">I2456_26965</name>
    <name evidence="4" type="ORF">MKUB_33290</name>
</gene>
<evidence type="ECO:0000313" key="5">
    <source>
        <dbReference type="EMBL" id="QPI37843.1"/>
    </source>
</evidence>
<dbReference type="GO" id="GO:0006744">
    <property type="term" value="P:ubiquinone biosynthetic process"/>
    <property type="evidence" value="ECO:0007669"/>
    <property type="project" value="TreeGrafter"/>
</dbReference>
<sequence length="596" mass="64248">MSDTCDVVVVGAGPVGATAALLLASYGIDCTVVEARHEPQRHPAAHVLSTRSMEIWREIGLERDIRGLSAPMHELRCIVYCTSLAGPELGRVPLADLPVAQMDAIESISPTRSAHLPQNVLEPLLWQHLKNSDRIDMRTGWRYRSHTDGPDGVAVTVADPTSGTCRMILARYLIAADGAASTVRRALGIAMEGPLLQNVISVLFSADLEAFRRHRRGPVMWTHTAKGVGATIVHRPPEDLVFQIPYFPPFESVEDFPAAICRRHIVDAIGDPAVRVDIKSIQPWAMTAQVATHYRVGRVFLAGDAAHRFPPTGGLGLNTGVADVHNLAWKLAWVIAGRADEALLDTYERERRPVGAAATADSVTNFDGMFDVVAALGLPRPAVRMLPQAVAAIPDWAPRRPVRAVIRGATTLGYQRFRLAQSPGRIGQRIRRRAAAAIAKQGPHYHSWGRDLGVSYGRGAVIADRLPPPLSDPEFYIPSVRAGGRLPHVWLEDGDRRVSTLDLVHRDVLTLLVSKASQFVWSSAAEGLSLSVVPVGDAGRAVFHTGVAGADPDALLVRPDGHITALLHSGRDGAPLLRLALQVVGALAASHKGLIA</sequence>
<evidence type="ECO:0000313" key="7">
    <source>
        <dbReference type="Proteomes" id="UP000663583"/>
    </source>
</evidence>
<evidence type="ECO:0000313" key="4">
    <source>
        <dbReference type="EMBL" id="GFG65839.1"/>
    </source>
</evidence>
<dbReference type="Gene3D" id="3.40.30.120">
    <property type="match status" value="1"/>
</dbReference>
<dbReference type="EMBL" id="CP065047">
    <property type="protein sequence ID" value="QPI37843.1"/>
    <property type="molecule type" value="Genomic_DNA"/>
</dbReference>
<keyword evidence="6" id="KW-1185">Reference proteome</keyword>
<keyword evidence="1" id="KW-0285">Flavoprotein</keyword>
<dbReference type="InterPro" id="IPR036188">
    <property type="entry name" value="FAD/NAD-bd_sf"/>
</dbReference>
<reference evidence="5" key="3">
    <citation type="submission" date="2020-11" db="EMBL/GenBank/DDBJ databases">
        <title>Intraspecies plasmid and genomic variation of Mycobacterium kubicae revealed by the complete genome sequences of two clinical isolates.</title>
        <authorList>
            <person name="Hendrix J.R."/>
            <person name="Epperson L.E."/>
            <person name="Honda J.R."/>
            <person name="Strong M."/>
        </authorList>
    </citation>
    <scope>NUCLEOTIDE SEQUENCE</scope>
    <source>
        <strain evidence="5">JCM 13573</strain>
    </source>
</reference>
<dbReference type="RefSeq" id="WP_163703893.1">
    <property type="nucleotide sequence ID" value="NZ_BLKU01000005.1"/>
</dbReference>
<dbReference type="Gene3D" id="3.50.50.60">
    <property type="entry name" value="FAD/NAD(P)-binding domain"/>
    <property type="match status" value="1"/>
</dbReference>
<dbReference type="EMBL" id="BLKU01000005">
    <property type="protein sequence ID" value="GFG65839.1"/>
    <property type="molecule type" value="Genomic_DNA"/>
</dbReference>
<dbReference type="PANTHER" id="PTHR43004:SF6">
    <property type="entry name" value="FAD_NAD(P)-BINDING OXIDOREDUCTASE FAMILY PROTEIN"/>
    <property type="match status" value="1"/>
</dbReference>
<dbReference type="KEGG" id="mku:I2456_26965"/>
<evidence type="ECO:0000256" key="2">
    <source>
        <dbReference type="ARBA" id="ARBA00022827"/>
    </source>
</evidence>
<evidence type="ECO:0000313" key="6">
    <source>
        <dbReference type="Proteomes" id="UP000465306"/>
    </source>
</evidence>
<dbReference type="GO" id="GO:0016709">
    <property type="term" value="F:oxidoreductase activity, acting on paired donors, with incorporation or reduction of molecular oxygen, NAD(P)H as one donor, and incorporation of one atom of oxygen"/>
    <property type="evidence" value="ECO:0007669"/>
    <property type="project" value="UniProtKB-ARBA"/>
</dbReference>
<organism evidence="5 7">
    <name type="scientific">Mycobacterium kubicae</name>
    <dbReference type="NCBI Taxonomy" id="120959"/>
    <lineage>
        <taxon>Bacteria</taxon>
        <taxon>Bacillati</taxon>
        <taxon>Actinomycetota</taxon>
        <taxon>Actinomycetes</taxon>
        <taxon>Mycobacteriales</taxon>
        <taxon>Mycobacteriaceae</taxon>
        <taxon>Mycobacterium</taxon>
        <taxon>Mycobacterium simiae complex</taxon>
    </lineage>
</organism>
<dbReference type="InterPro" id="IPR050641">
    <property type="entry name" value="RIFMO-like"/>
</dbReference>
<dbReference type="GO" id="GO:0071949">
    <property type="term" value="F:FAD binding"/>
    <property type="evidence" value="ECO:0007669"/>
    <property type="project" value="InterPro"/>
</dbReference>
<keyword evidence="5" id="KW-0560">Oxidoreductase</keyword>
<evidence type="ECO:0000259" key="3">
    <source>
        <dbReference type="Pfam" id="PF01494"/>
    </source>
</evidence>
<evidence type="ECO:0000256" key="1">
    <source>
        <dbReference type="ARBA" id="ARBA00022630"/>
    </source>
</evidence>
<protein>
    <submittedName>
        <fullName evidence="4 5">Monooxygenase</fullName>
    </submittedName>
</protein>
<dbReference type="Proteomes" id="UP000465306">
    <property type="component" value="Unassembled WGS sequence"/>
</dbReference>
<accession>A0AAX1J8X7</accession>
<dbReference type="InterPro" id="IPR002938">
    <property type="entry name" value="FAD-bd"/>
</dbReference>
<dbReference type="Pfam" id="PF01494">
    <property type="entry name" value="FAD_binding_3"/>
    <property type="match status" value="1"/>
</dbReference>
<reference evidence="4 6" key="1">
    <citation type="journal article" date="2019" name="Emerg. Microbes Infect.">
        <title>Comprehensive subspecies identification of 175 nontuberculous mycobacteria species based on 7547 genomic profiles.</title>
        <authorList>
            <person name="Matsumoto Y."/>
            <person name="Kinjo T."/>
            <person name="Motooka D."/>
            <person name="Nabeya D."/>
            <person name="Jung N."/>
            <person name="Uechi K."/>
            <person name="Horii T."/>
            <person name="Iida T."/>
            <person name="Fujita J."/>
            <person name="Nakamura S."/>
        </authorList>
    </citation>
    <scope>NUCLEOTIDE SEQUENCE [LARGE SCALE GENOMIC DNA]</scope>
    <source>
        <strain evidence="4 6">JCM 13573</strain>
    </source>
</reference>
<dbReference type="PRINTS" id="PR00420">
    <property type="entry name" value="RNGMNOXGNASE"/>
</dbReference>
<dbReference type="AlphaFoldDB" id="A0AAX1J8X7"/>
<dbReference type="Pfam" id="PF21274">
    <property type="entry name" value="Rng_hyd_C"/>
    <property type="match status" value="1"/>
</dbReference>